<evidence type="ECO:0000256" key="3">
    <source>
        <dbReference type="ARBA" id="ARBA00022723"/>
    </source>
</evidence>
<proteinExistence type="predicted"/>
<keyword evidence="4" id="KW-0862">Zinc</keyword>
<keyword evidence="5 8" id="KW-0560">Oxidoreductase</keyword>
<evidence type="ECO:0000256" key="4">
    <source>
        <dbReference type="ARBA" id="ARBA00022833"/>
    </source>
</evidence>
<dbReference type="EC" id="1.8.4.12" evidence="2"/>
<sequence>MPPMPPLSEKERAIIIDKATEPPFSGIYTDHFEEGVYLCRQCGAKLYEAKDKFPSHCGWASFDDEIAGAVAKQPDSDGRRTEIVCANCGGHLGHIFVGEGFTEKNTRHCVNSASLYFEPS</sequence>
<keyword evidence="3" id="KW-0479">Metal-binding</keyword>
<dbReference type="SUPFAM" id="SSF51316">
    <property type="entry name" value="Mss4-like"/>
    <property type="match status" value="1"/>
</dbReference>
<dbReference type="InterPro" id="IPR002579">
    <property type="entry name" value="Met_Sox_Rdtase_MsrB_dom"/>
</dbReference>
<dbReference type="InterPro" id="IPR011057">
    <property type="entry name" value="Mss4-like_sf"/>
</dbReference>
<dbReference type="Pfam" id="PF01641">
    <property type="entry name" value="SelR"/>
    <property type="match status" value="1"/>
</dbReference>
<dbReference type="EMBL" id="UGHV01000001">
    <property type="protein sequence ID" value="STO96328.1"/>
    <property type="molecule type" value="Genomic_DNA"/>
</dbReference>
<dbReference type="GO" id="GO:0006979">
    <property type="term" value="P:response to oxidative stress"/>
    <property type="evidence" value="ECO:0007669"/>
    <property type="project" value="InterPro"/>
</dbReference>
<dbReference type="GO" id="GO:0033743">
    <property type="term" value="F:peptide-methionine (R)-S-oxide reductase activity"/>
    <property type="evidence" value="ECO:0007669"/>
    <property type="project" value="UniProtKB-EC"/>
</dbReference>
<organism evidence="8 9">
    <name type="scientific">Helicobacter canis</name>
    <dbReference type="NCBI Taxonomy" id="29419"/>
    <lineage>
        <taxon>Bacteria</taxon>
        <taxon>Pseudomonadati</taxon>
        <taxon>Campylobacterota</taxon>
        <taxon>Epsilonproteobacteria</taxon>
        <taxon>Campylobacterales</taxon>
        <taxon>Helicobacteraceae</taxon>
        <taxon>Helicobacter</taxon>
    </lineage>
</organism>
<dbReference type="Proteomes" id="UP000254841">
    <property type="component" value="Unassembled WGS sequence"/>
</dbReference>
<evidence type="ECO:0000259" key="7">
    <source>
        <dbReference type="PROSITE" id="PS51790"/>
    </source>
</evidence>
<dbReference type="NCBIfam" id="NF004036">
    <property type="entry name" value="PRK05508.1"/>
    <property type="match status" value="1"/>
</dbReference>
<dbReference type="Gene3D" id="2.170.150.20">
    <property type="entry name" value="Peptide methionine sulfoxide reductase"/>
    <property type="match status" value="1"/>
</dbReference>
<name>A0A377J1T4_9HELI</name>
<feature type="domain" description="MsrB" evidence="7">
    <location>
        <begin position="1"/>
        <end position="120"/>
    </location>
</feature>
<comment type="cofactor">
    <cofactor evidence="1">
        <name>Zn(2+)</name>
        <dbReference type="ChEBI" id="CHEBI:29105"/>
    </cofactor>
</comment>
<evidence type="ECO:0000256" key="2">
    <source>
        <dbReference type="ARBA" id="ARBA00012499"/>
    </source>
</evidence>
<dbReference type="GO" id="GO:0030091">
    <property type="term" value="P:protein repair"/>
    <property type="evidence" value="ECO:0007669"/>
    <property type="project" value="InterPro"/>
</dbReference>
<reference evidence="8 9" key="1">
    <citation type="submission" date="2018-06" db="EMBL/GenBank/DDBJ databases">
        <authorList>
            <consortium name="Pathogen Informatics"/>
            <person name="Doyle S."/>
        </authorList>
    </citation>
    <scope>NUCLEOTIDE SEQUENCE [LARGE SCALE GENOMIC DNA]</scope>
    <source>
        <strain evidence="8 9">NCTC12410</strain>
    </source>
</reference>
<evidence type="ECO:0000313" key="8">
    <source>
        <dbReference type="EMBL" id="STO96328.1"/>
    </source>
</evidence>
<evidence type="ECO:0000256" key="6">
    <source>
        <dbReference type="ARBA" id="ARBA00048488"/>
    </source>
</evidence>
<comment type="catalytic activity">
    <reaction evidence="6">
        <text>L-methionyl-[protein] + [thioredoxin]-disulfide + H2O = L-methionyl-(R)-S-oxide-[protein] + [thioredoxin]-dithiol</text>
        <dbReference type="Rhea" id="RHEA:24164"/>
        <dbReference type="Rhea" id="RHEA-COMP:10698"/>
        <dbReference type="Rhea" id="RHEA-COMP:10700"/>
        <dbReference type="Rhea" id="RHEA-COMP:12313"/>
        <dbReference type="Rhea" id="RHEA-COMP:12314"/>
        <dbReference type="ChEBI" id="CHEBI:15377"/>
        <dbReference type="ChEBI" id="CHEBI:16044"/>
        <dbReference type="ChEBI" id="CHEBI:29950"/>
        <dbReference type="ChEBI" id="CHEBI:45764"/>
        <dbReference type="ChEBI" id="CHEBI:50058"/>
        <dbReference type="EC" id="1.8.4.12"/>
    </reaction>
</comment>
<dbReference type="AlphaFoldDB" id="A0A377J1T4"/>
<evidence type="ECO:0000256" key="5">
    <source>
        <dbReference type="ARBA" id="ARBA00023002"/>
    </source>
</evidence>
<evidence type="ECO:0000313" key="9">
    <source>
        <dbReference type="Proteomes" id="UP000254841"/>
    </source>
</evidence>
<protein>
    <recommendedName>
        <fullName evidence="2">peptide-methionine (R)-S-oxide reductase</fullName>
        <ecNumber evidence="2">1.8.4.12</ecNumber>
    </recommendedName>
</protein>
<dbReference type="PROSITE" id="PS51790">
    <property type="entry name" value="MSRB"/>
    <property type="match status" value="1"/>
</dbReference>
<gene>
    <name evidence="8" type="primary">msrB</name>
    <name evidence="8" type="ORF">NCTC12410_00137</name>
</gene>
<dbReference type="PANTHER" id="PTHR46081">
    <property type="entry name" value="PEPTIDE METHIONINE SULFOXIDE REDUCTASE 2"/>
    <property type="match status" value="1"/>
</dbReference>
<dbReference type="GO" id="GO:0046872">
    <property type="term" value="F:metal ion binding"/>
    <property type="evidence" value="ECO:0007669"/>
    <property type="project" value="UniProtKB-KW"/>
</dbReference>
<dbReference type="InterPro" id="IPR028427">
    <property type="entry name" value="Met_Sox_Rdtase_MsrB"/>
</dbReference>
<evidence type="ECO:0000256" key="1">
    <source>
        <dbReference type="ARBA" id="ARBA00001947"/>
    </source>
</evidence>
<accession>A0A377J1T4</accession>
<dbReference type="PANTHER" id="PTHR46081:SF8">
    <property type="entry name" value="PEPTIDE METHIONINE SULFOXIDE REDUCTASE 2"/>
    <property type="match status" value="1"/>
</dbReference>